<dbReference type="InterPro" id="IPR006139">
    <property type="entry name" value="D-isomer_2_OHA_DH_cat_dom"/>
</dbReference>
<keyword evidence="2 4" id="KW-0560">Oxidoreductase</keyword>
<dbReference type="GO" id="GO:0030267">
    <property type="term" value="F:glyoxylate reductase (NADPH) activity"/>
    <property type="evidence" value="ECO:0007669"/>
    <property type="project" value="TreeGrafter"/>
</dbReference>
<dbReference type="GO" id="GO:0016618">
    <property type="term" value="F:hydroxypyruvate reductase [NAD(P)H] activity"/>
    <property type="evidence" value="ECO:0007669"/>
    <property type="project" value="TreeGrafter"/>
</dbReference>
<evidence type="ECO:0000259" key="5">
    <source>
        <dbReference type="Pfam" id="PF00389"/>
    </source>
</evidence>
<evidence type="ECO:0000256" key="2">
    <source>
        <dbReference type="ARBA" id="ARBA00023002"/>
    </source>
</evidence>
<dbReference type="Proteomes" id="UP000553766">
    <property type="component" value="Unassembled WGS sequence"/>
</dbReference>
<keyword evidence="3" id="KW-0520">NAD</keyword>
<evidence type="ECO:0000259" key="6">
    <source>
        <dbReference type="Pfam" id="PF02826"/>
    </source>
</evidence>
<dbReference type="Gene3D" id="3.40.50.720">
    <property type="entry name" value="NAD(P)-binding Rossmann-like Domain"/>
    <property type="match status" value="2"/>
</dbReference>
<evidence type="ECO:0000256" key="1">
    <source>
        <dbReference type="ARBA" id="ARBA00005854"/>
    </source>
</evidence>
<dbReference type="FunFam" id="3.40.50.720:FF:000203">
    <property type="entry name" value="D-3-phosphoglycerate dehydrogenase (SerA)"/>
    <property type="match status" value="1"/>
</dbReference>
<dbReference type="GO" id="GO:0051287">
    <property type="term" value="F:NAD binding"/>
    <property type="evidence" value="ECO:0007669"/>
    <property type="project" value="InterPro"/>
</dbReference>
<dbReference type="InterPro" id="IPR029752">
    <property type="entry name" value="D-isomer_DH_CS1"/>
</dbReference>
<dbReference type="GO" id="GO:0005829">
    <property type="term" value="C:cytosol"/>
    <property type="evidence" value="ECO:0007669"/>
    <property type="project" value="TreeGrafter"/>
</dbReference>
<gene>
    <name evidence="7" type="ORF">FHS89_002865</name>
</gene>
<dbReference type="RefSeq" id="WP_184012781.1">
    <property type="nucleotide sequence ID" value="NZ_JACIJS010000009.1"/>
</dbReference>
<dbReference type="CDD" id="cd05301">
    <property type="entry name" value="GDH"/>
    <property type="match status" value="1"/>
</dbReference>
<dbReference type="PANTHER" id="PTHR10996">
    <property type="entry name" value="2-HYDROXYACID DEHYDROGENASE-RELATED"/>
    <property type="match status" value="1"/>
</dbReference>
<accession>A0A840WS22</accession>
<dbReference type="SUPFAM" id="SSF52283">
    <property type="entry name" value="Formate/glycerate dehydrogenase catalytic domain-like"/>
    <property type="match status" value="1"/>
</dbReference>
<dbReference type="AlphaFoldDB" id="A0A840WS22"/>
<keyword evidence="8" id="KW-1185">Reference proteome</keyword>
<dbReference type="Pfam" id="PF02826">
    <property type="entry name" value="2-Hacid_dh_C"/>
    <property type="match status" value="1"/>
</dbReference>
<dbReference type="PANTHER" id="PTHR10996:SF257">
    <property type="entry name" value="GLYOXYLATE REDUCTASE 1"/>
    <property type="match status" value="1"/>
</dbReference>
<feature type="domain" description="D-isomer specific 2-hydroxyacid dehydrogenase NAD-binding" evidence="6">
    <location>
        <begin position="107"/>
        <end position="281"/>
    </location>
</feature>
<evidence type="ECO:0000256" key="4">
    <source>
        <dbReference type="RuleBase" id="RU003719"/>
    </source>
</evidence>
<comment type="similarity">
    <text evidence="1 4">Belongs to the D-isomer specific 2-hydroxyacid dehydrogenase family.</text>
</comment>
<evidence type="ECO:0000313" key="8">
    <source>
        <dbReference type="Proteomes" id="UP000553766"/>
    </source>
</evidence>
<dbReference type="InterPro" id="IPR050223">
    <property type="entry name" value="D-isomer_2-hydroxyacid_DH"/>
</dbReference>
<reference evidence="7 8" key="1">
    <citation type="submission" date="2020-08" db="EMBL/GenBank/DDBJ databases">
        <title>Genomic Encyclopedia of Type Strains, Phase IV (KMG-IV): sequencing the most valuable type-strain genomes for metagenomic binning, comparative biology and taxonomic classification.</title>
        <authorList>
            <person name="Goeker M."/>
        </authorList>
    </citation>
    <scope>NUCLEOTIDE SEQUENCE [LARGE SCALE GENOMIC DNA]</scope>
    <source>
        <strain evidence="7 8">DSM 103377</strain>
    </source>
</reference>
<dbReference type="PROSITE" id="PS00065">
    <property type="entry name" value="D_2_HYDROXYACID_DH_1"/>
    <property type="match status" value="1"/>
</dbReference>
<evidence type="ECO:0000256" key="3">
    <source>
        <dbReference type="ARBA" id="ARBA00023027"/>
    </source>
</evidence>
<dbReference type="InterPro" id="IPR006140">
    <property type="entry name" value="D-isomer_DH_NAD-bd"/>
</dbReference>
<dbReference type="EMBL" id="JACIJS010000009">
    <property type="protein sequence ID" value="MBB5516823.1"/>
    <property type="molecule type" value="Genomic_DNA"/>
</dbReference>
<protein>
    <submittedName>
        <fullName evidence="7">Lactate dehydrogenase-like 2-hydroxyacid dehydrogenase</fullName>
    </submittedName>
</protein>
<dbReference type="Pfam" id="PF00389">
    <property type="entry name" value="2-Hacid_dh"/>
    <property type="match status" value="1"/>
</dbReference>
<feature type="domain" description="D-isomer specific 2-hydroxyacid dehydrogenase catalytic" evidence="5">
    <location>
        <begin position="9"/>
        <end position="311"/>
    </location>
</feature>
<comment type="caution">
    <text evidence="7">The sequence shown here is derived from an EMBL/GenBank/DDBJ whole genome shotgun (WGS) entry which is preliminary data.</text>
</comment>
<dbReference type="InterPro" id="IPR029753">
    <property type="entry name" value="D-isomer_DH_CS"/>
</dbReference>
<organism evidence="7 8">
    <name type="scientific">Rubricella aquisinus</name>
    <dbReference type="NCBI Taxonomy" id="2028108"/>
    <lineage>
        <taxon>Bacteria</taxon>
        <taxon>Pseudomonadati</taxon>
        <taxon>Pseudomonadota</taxon>
        <taxon>Alphaproteobacteria</taxon>
        <taxon>Rhodobacterales</taxon>
        <taxon>Paracoccaceae</taxon>
        <taxon>Rubricella</taxon>
    </lineage>
</organism>
<name>A0A840WS22_9RHOB</name>
<dbReference type="PROSITE" id="PS00671">
    <property type="entry name" value="D_2_HYDROXYACID_DH_3"/>
    <property type="match status" value="1"/>
</dbReference>
<dbReference type="InterPro" id="IPR036291">
    <property type="entry name" value="NAD(P)-bd_dom_sf"/>
</dbReference>
<dbReference type="SUPFAM" id="SSF51735">
    <property type="entry name" value="NAD(P)-binding Rossmann-fold domains"/>
    <property type="match status" value="1"/>
</dbReference>
<proteinExistence type="inferred from homology"/>
<sequence>MAKVLLARRFPDSIIARAERLFDVTLHDSPDPLDQSAREAALSEYDGIMATLGDTFPASAFPAARTKIIANFGVGYNHIDAAAAAQAGVMVTNTPGVLTDATADIAMTLMLMAARRAGEGERMLRAGNWQGWHPTQLMGEDVTGRTLGIIGFGRIGQAMARKAHYGFGMRIVFHNRSPKTADFPAEQLGSIEEVCATADVVAIHAPGGNRHLIDAKALAAMKPTGILINTARGDVVDEAALIDALEQRRIFAAGLDVYDQEPHVPARLMALENAVLLPHLGSASLLVREAMGNMALDNLDAFFAGRPVPNPTPEMP</sequence>
<evidence type="ECO:0000313" key="7">
    <source>
        <dbReference type="EMBL" id="MBB5516823.1"/>
    </source>
</evidence>